<dbReference type="KEGG" id="snep:Enr13x_30960"/>
<dbReference type="PANTHER" id="PTHR34009">
    <property type="entry name" value="PROTEIN STAR"/>
    <property type="match status" value="1"/>
</dbReference>
<feature type="domain" description="Methyltransferase FkbM" evidence="1">
    <location>
        <begin position="27"/>
        <end position="184"/>
    </location>
</feature>
<dbReference type="GO" id="GO:0016197">
    <property type="term" value="P:endosomal transport"/>
    <property type="evidence" value="ECO:0007669"/>
    <property type="project" value="TreeGrafter"/>
</dbReference>
<dbReference type="GO" id="GO:0006888">
    <property type="term" value="P:endoplasmic reticulum to Golgi vesicle-mediated transport"/>
    <property type="evidence" value="ECO:0007669"/>
    <property type="project" value="TreeGrafter"/>
</dbReference>
<dbReference type="EMBL" id="CP037423">
    <property type="protein sequence ID" value="QDV43241.1"/>
    <property type="molecule type" value="Genomic_DNA"/>
</dbReference>
<dbReference type="InterPro" id="IPR029063">
    <property type="entry name" value="SAM-dependent_MTases_sf"/>
</dbReference>
<name>A0A518HR17_9BACT</name>
<organism evidence="2 3">
    <name type="scientific">Stieleria neptunia</name>
    <dbReference type="NCBI Taxonomy" id="2527979"/>
    <lineage>
        <taxon>Bacteria</taxon>
        <taxon>Pseudomonadati</taxon>
        <taxon>Planctomycetota</taxon>
        <taxon>Planctomycetia</taxon>
        <taxon>Pirellulales</taxon>
        <taxon>Pirellulaceae</taxon>
        <taxon>Stieleria</taxon>
    </lineage>
</organism>
<dbReference type="InterPro" id="IPR006342">
    <property type="entry name" value="FkbM_mtfrase"/>
</dbReference>
<evidence type="ECO:0000313" key="3">
    <source>
        <dbReference type="Proteomes" id="UP000319004"/>
    </source>
</evidence>
<accession>A0A518HR17</accession>
<protein>
    <recommendedName>
        <fullName evidence="1">Methyltransferase FkbM domain-containing protein</fullName>
    </recommendedName>
</protein>
<gene>
    <name evidence="2" type="ORF">Enr13x_30960</name>
</gene>
<dbReference type="GO" id="GO:0005737">
    <property type="term" value="C:cytoplasm"/>
    <property type="evidence" value="ECO:0007669"/>
    <property type="project" value="GOC"/>
</dbReference>
<dbReference type="AlphaFoldDB" id="A0A518HR17"/>
<dbReference type="SUPFAM" id="SSF53335">
    <property type="entry name" value="S-adenosyl-L-methionine-dependent methyltransferases"/>
    <property type="match status" value="1"/>
</dbReference>
<dbReference type="OrthoDB" id="9801609at2"/>
<sequence>MKYYSQFGEDYLLRRVFKEKSKGFYIDVGAHDGINLSNTYLFENLGWSGLCVEANPAIFELCRKARPNATCVNAACMGSANRNSIELYTDPSGFYSGTDSASTRESAEAAFRARGEPSPRISSITVPATTLDKILEQAFPGRVEVDFLSVDVEGAELEVLKGFDIGRYRPRLMVLEANSKEEDQMLDEYAVSRHGYTKARRMYVNNFYVRDPEDVALVANTWVKCRLARMEDELGELVKLGHVDSVGWSRPAELKGWPFVKEWIRKELQFLIERP</sequence>
<dbReference type="RefSeq" id="WP_145387202.1">
    <property type="nucleotide sequence ID" value="NZ_CP037423.1"/>
</dbReference>
<reference evidence="2 3" key="1">
    <citation type="submission" date="2019-03" db="EMBL/GenBank/DDBJ databases">
        <title>Deep-cultivation of Planctomycetes and their phenomic and genomic characterization uncovers novel biology.</title>
        <authorList>
            <person name="Wiegand S."/>
            <person name="Jogler M."/>
            <person name="Boedeker C."/>
            <person name="Pinto D."/>
            <person name="Vollmers J."/>
            <person name="Rivas-Marin E."/>
            <person name="Kohn T."/>
            <person name="Peeters S.H."/>
            <person name="Heuer A."/>
            <person name="Rast P."/>
            <person name="Oberbeckmann S."/>
            <person name="Bunk B."/>
            <person name="Jeske O."/>
            <person name="Meyerdierks A."/>
            <person name="Storesund J.E."/>
            <person name="Kallscheuer N."/>
            <person name="Luecker S."/>
            <person name="Lage O.M."/>
            <person name="Pohl T."/>
            <person name="Merkel B.J."/>
            <person name="Hornburger P."/>
            <person name="Mueller R.-W."/>
            <person name="Bruemmer F."/>
            <person name="Labrenz M."/>
            <person name="Spormann A.M."/>
            <person name="Op den Camp H."/>
            <person name="Overmann J."/>
            <person name="Amann R."/>
            <person name="Jetten M.S.M."/>
            <person name="Mascher T."/>
            <person name="Medema M.H."/>
            <person name="Devos D.P."/>
            <person name="Kaster A.-K."/>
            <person name="Ovreas L."/>
            <person name="Rohde M."/>
            <person name="Galperin M.Y."/>
            <person name="Jogler C."/>
        </authorList>
    </citation>
    <scope>NUCLEOTIDE SEQUENCE [LARGE SCALE GENOMIC DNA]</scope>
    <source>
        <strain evidence="2 3">Enr13</strain>
    </source>
</reference>
<dbReference type="GO" id="GO:0005886">
    <property type="term" value="C:plasma membrane"/>
    <property type="evidence" value="ECO:0007669"/>
    <property type="project" value="TreeGrafter"/>
</dbReference>
<dbReference type="InterPro" id="IPR053202">
    <property type="entry name" value="EGF_Rcpt_Signaling_Reg"/>
</dbReference>
<proteinExistence type="predicted"/>
<evidence type="ECO:0000313" key="2">
    <source>
        <dbReference type="EMBL" id="QDV43241.1"/>
    </source>
</evidence>
<dbReference type="PANTHER" id="PTHR34009:SF2">
    <property type="entry name" value="PROTEIN STAR"/>
    <property type="match status" value="1"/>
</dbReference>
<dbReference type="Pfam" id="PF05050">
    <property type="entry name" value="Methyltransf_21"/>
    <property type="match status" value="1"/>
</dbReference>
<dbReference type="Gene3D" id="3.40.50.150">
    <property type="entry name" value="Vaccinia Virus protein VP39"/>
    <property type="match status" value="1"/>
</dbReference>
<dbReference type="NCBIfam" id="TIGR01444">
    <property type="entry name" value="fkbM_fam"/>
    <property type="match status" value="1"/>
</dbReference>
<keyword evidence="3" id="KW-1185">Reference proteome</keyword>
<evidence type="ECO:0000259" key="1">
    <source>
        <dbReference type="Pfam" id="PF05050"/>
    </source>
</evidence>
<dbReference type="Proteomes" id="UP000319004">
    <property type="component" value="Chromosome"/>
</dbReference>